<proteinExistence type="predicted"/>
<keyword evidence="1" id="KW-1133">Transmembrane helix</keyword>
<geneLocation type="mitochondrion" evidence="2"/>
<accession>A0A6B9IVP0</accession>
<feature type="transmembrane region" description="Helical" evidence="1">
    <location>
        <begin position="6"/>
        <end position="29"/>
    </location>
</feature>
<keyword evidence="1" id="KW-0472">Membrane</keyword>
<gene>
    <name evidence="2" type="primary">ATP8</name>
</gene>
<dbReference type="AlphaFoldDB" id="A0A6B9IVP0"/>
<keyword evidence="2" id="KW-0496">Mitochondrion</keyword>
<evidence type="ECO:0000313" key="2">
    <source>
        <dbReference type="EMBL" id="QGZ10000.1"/>
    </source>
</evidence>
<reference evidence="2" key="2">
    <citation type="journal article" date="2020" name="Eur. J. Soil Biol.">
        <title>Phylogeny of the Eisenia nordenskioldi complex based on mitochondrial genomes.</title>
        <authorList>
            <person name="Shekhovtsov S."/>
            <person name="Golovanova E."/>
            <person name="Ershov N."/>
            <person name="Poluboyarova T."/>
            <person name="Berman D."/>
            <person name="Bulakhova N."/>
            <person name="Szederjesi T."/>
            <person name="Peltek S."/>
        </authorList>
    </citation>
    <scope>NUCLEOTIDE SEQUENCE</scope>
</reference>
<protein>
    <submittedName>
        <fullName evidence="2">ATP synthase F0 subunit 8</fullName>
    </submittedName>
</protein>
<reference evidence="2" key="1">
    <citation type="submission" date="2019-03" db="EMBL/GenBank/DDBJ databases">
        <authorList>
            <person name="Shekhovtsov S.V."/>
            <person name="Golovanova E.V."/>
            <person name="Berman D.I."/>
            <person name="Bulakhova N.A."/>
            <person name="Szederjesi T."/>
            <person name="Peltek S.E."/>
        </authorList>
    </citation>
    <scope>NUCLEOTIDE SEQUENCE</scope>
</reference>
<keyword evidence="1" id="KW-0812">Transmembrane</keyword>
<organism evidence="2">
    <name type="scientific">Eisenia nordenskioldi nordenskioldi</name>
    <dbReference type="NCBI Taxonomy" id="1269247"/>
    <lineage>
        <taxon>Eukaryota</taxon>
        <taxon>Metazoa</taxon>
        <taxon>Spiralia</taxon>
        <taxon>Lophotrochozoa</taxon>
        <taxon>Annelida</taxon>
        <taxon>Clitellata</taxon>
        <taxon>Oligochaeta</taxon>
        <taxon>Crassiclitellata</taxon>
        <taxon>Lumbricina</taxon>
        <taxon>Lumbricidae</taxon>
        <taxon>Lumbricinae</taxon>
        <taxon>Eisenia</taxon>
    </lineage>
</organism>
<name>A0A6B9IVP0_9ANNE</name>
<dbReference type="EMBL" id="MK642867">
    <property type="protein sequence ID" value="QGZ10000.1"/>
    <property type="molecule type" value="Genomic_DNA"/>
</dbReference>
<evidence type="ECO:0000256" key="1">
    <source>
        <dbReference type="SAM" id="Phobius"/>
    </source>
</evidence>
<sequence length="53" mass="6366">MPHLSPMNWILAITMFWVTLSILASTLWWTKHHSFSSSSNYHSPSMQNLWKWF</sequence>